<reference evidence="3 4" key="1">
    <citation type="submission" date="2018-10" db="EMBL/GenBank/DDBJ databases">
        <title>Cohnella sp. M2MS4P-1, whole genome shotgun sequence.</title>
        <authorList>
            <person name="Tuo L."/>
        </authorList>
    </citation>
    <scope>NUCLEOTIDE SEQUENCE [LARGE SCALE GENOMIC DNA]</scope>
    <source>
        <strain evidence="3 4">M2MS4P-1</strain>
    </source>
</reference>
<dbReference type="RefSeq" id="WP_120974937.1">
    <property type="nucleotide sequence ID" value="NZ_RBZM01000002.1"/>
</dbReference>
<sequence>MRKSLLATMALSLSLSIGFAAGGQAHAAAQPIKTYSSPPFTFYKASAGDTLYFIGKRYGVTVNTLIHLNPGINPNKLYVGQVIKLKSTGNGAVKPAAKPATPAKSSFEQQVVNLVNQYRVKNGLTTLKVSAPLAAMAKDKAIDMYTNNYFDHTSPTYGSPFQMMKSYKISYGYAGENIAMGQKTAQEVMNAWMNSSGHRANILNANYTAIGVAYYKGEWVQEFIG</sequence>
<feature type="signal peptide" evidence="1">
    <location>
        <begin position="1"/>
        <end position="20"/>
    </location>
</feature>
<dbReference type="EMBL" id="RBZM01000002">
    <property type="protein sequence ID" value="RKP57322.1"/>
    <property type="molecule type" value="Genomic_DNA"/>
</dbReference>
<evidence type="ECO:0000313" key="3">
    <source>
        <dbReference type="EMBL" id="RKP57322.1"/>
    </source>
</evidence>
<dbReference type="SUPFAM" id="SSF55797">
    <property type="entry name" value="PR-1-like"/>
    <property type="match status" value="1"/>
</dbReference>
<comment type="caution">
    <text evidence="3">The sequence shown here is derived from an EMBL/GenBank/DDBJ whole genome shotgun (WGS) entry which is preliminary data.</text>
</comment>
<feature type="chain" id="PRO_5039003451" evidence="1">
    <location>
        <begin position="21"/>
        <end position="225"/>
    </location>
</feature>
<keyword evidence="1" id="KW-0732">Signal</keyword>
<dbReference type="CDD" id="cd05379">
    <property type="entry name" value="CAP_bacterial"/>
    <property type="match status" value="1"/>
</dbReference>
<dbReference type="Pfam" id="PF01476">
    <property type="entry name" value="LysM"/>
    <property type="match status" value="1"/>
</dbReference>
<dbReference type="Gene3D" id="3.10.350.10">
    <property type="entry name" value="LysM domain"/>
    <property type="match status" value="1"/>
</dbReference>
<dbReference type="PROSITE" id="PS51782">
    <property type="entry name" value="LYSM"/>
    <property type="match status" value="1"/>
</dbReference>
<dbReference type="InterPro" id="IPR036779">
    <property type="entry name" value="LysM_dom_sf"/>
</dbReference>
<dbReference type="CDD" id="cd00118">
    <property type="entry name" value="LysM"/>
    <property type="match status" value="1"/>
</dbReference>
<keyword evidence="4" id="KW-1185">Reference proteome</keyword>
<gene>
    <name evidence="3" type="ORF">D7Z26_04930</name>
</gene>
<accession>A0A494YBJ3</accession>
<proteinExistence type="predicted"/>
<dbReference type="SMART" id="SM00257">
    <property type="entry name" value="LysM"/>
    <property type="match status" value="1"/>
</dbReference>
<organism evidence="3 4">
    <name type="scientific">Cohnella endophytica</name>
    <dbReference type="NCBI Taxonomy" id="2419778"/>
    <lineage>
        <taxon>Bacteria</taxon>
        <taxon>Bacillati</taxon>
        <taxon>Bacillota</taxon>
        <taxon>Bacilli</taxon>
        <taxon>Bacillales</taxon>
        <taxon>Paenibacillaceae</taxon>
        <taxon>Cohnella</taxon>
    </lineage>
</organism>
<dbReference type="PANTHER" id="PTHR31157:SF1">
    <property type="entry name" value="SCP DOMAIN-CONTAINING PROTEIN"/>
    <property type="match status" value="1"/>
</dbReference>
<dbReference type="OrthoDB" id="9783944at2"/>
<protein>
    <submittedName>
        <fullName evidence="3">LysM peptidoglycan-binding domain-containing protein</fullName>
    </submittedName>
</protein>
<evidence type="ECO:0000256" key="1">
    <source>
        <dbReference type="SAM" id="SignalP"/>
    </source>
</evidence>
<dbReference type="AlphaFoldDB" id="A0A494YBJ3"/>
<dbReference type="PANTHER" id="PTHR31157">
    <property type="entry name" value="SCP DOMAIN-CONTAINING PROTEIN"/>
    <property type="match status" value="1"/>
</dbReference>
<dbReference type="InterPro" id="IPR018392">
    <property type="entry name" value="LysM"/>
</dbReference>
<dbReference type="Gene3D" id="3.40.33.10">
    <property type="entry name" value="CAP"/>
    <property type="match status" value="1"/>
</dbReference>
<evidence type="ECO:0000259" key="2">
    <source>
        <dbReference type="PROSITE" id="PS51782"/>
    </source>
</evidence>
<evidence type="ECO:0000313" key="4">
    <source>
        <dbReference type="Proteomes" id="UP000282076"/>
    </source>
</evidence>
<dbReference type="InterPro" id="IPR035940">
    <property type="entry name" value="CAP_sf"/>
</dbReference>
<dbReference type="SUPFAM" id="SSF54106">
    <property type="entry name" value="LysM domain"/>
    <property type="match status" value="1"/>
</dbReference>
<dbReference type="Proteomes" id="UP000282076">
    <property type="component" value="Unassembled WGS sequence"/>
</dbReference>
<feature type="domain" description="LysM" evidence="2">
    <location>
        <begin position="41"/>
        <end position="85"/>
    </location>
</feature>
<dbReference type="Pfam" id="PF00188">
    <property type="entry name" value="CAP"/>
    <property type="match status" value="1"/>
</dbReference>
<dbReference type="InterPro" id="IPR014044">
    <property type="entry name" value="CAP_dom"/>
</dbReference>
<name>A0A494YBJ3_9BACL</name>